<dbReference type="InterPro" id="IPR056237">
    <property type="entry name" value="ANKLE2_3rd"/>
</dbReference>
<sequence>MEPTSEDSASFEQFGEEVADFSDAAENPLRGHFYSVFIPLDVRQKGTQVCKYIYKDKVEAMKMVKKTKKARFKHFEYFHEALRFAAAGAVDAPKSSQTINGSVVKNVSLSPQIANERLSPFKGPKPQDFVKLRKSIETGDIEYFRQTVWENPRYLVSNGDTPSILQEGFRYNALHVAAKAKNGILAELILNTISNPKFVKLLYGDDLNENVDNRIQVLLDLYLNTPDKGLNETPLHFAAKYGAAEVVEVLVSFSQCDKALKNKYGQTPDMIICDRCDNKEGQAAVKKKIALHLENFYYVPVLRAEDNSVAPLIGEPFSPGKAPVANKDPLSPRLEIHAYAGPMNKEGAEHFRKVWKTPPRTSTPISKRVDGSLESVVALRYTDPTKGLERLGQKLANKFEVNWKEYWSFLDCFVDIASEEGLVLLESYLAARAAAVYKSYPSSPDTSEESSKKVISTIADLCVQMQNCNLNDSCEEAEGSFNAFLCVEKACNVFANRIACEIYHRIYDNFQTQVMQLELQTKQVELLVLSYMDDFRFNKVNFSQLHPRLGLLTGQKMCYFVDKCYRPEYIKCINKFVTECIRAFDCFSSDDEGNYPKDNKPTSSKKQLICIMQNISNNFNQETEPRLELDNESSCREAWSKTKECNCTFHFKKSRKTLGLSRSNSSKHSFKTGPRISRKLFFNEQDDKKADANVIEDSSSSDEEFFTPPGTPSEICDSDNEDEFSDAPLLSEVWIEGASPTKTDCALFKALKYGDCQITHEKHPNTYRWYHNTGLYSDAERESWPRPRASRDVDESEKFATPPRNSSKASHHTPSSSSWLRITGANSPRARLQGKINM</sequence>
<dbReference type="FunFam" id="1.25.40.20:FF:000072">
    <property type="entry name" value="Ankyrin repeat and LEM domain containing 2"/>
    <property type="match status" value="1"/>
</dbReference>
<accession>A0A482VQC9</accession>
<dbReference type="PANTHER" id="PTHR12349:SF4">
    <property type="entry name" value="ANKYRIN REPEAT AND LEM DOMAIN-CONTAINING PROTEIN 2"/>
    <property type="match status" value="1"/>
</dbReference>
<dbReference type="GO" id="GO:0007399">
    <property type="term" value="P:nervous system development"/>
    <property type="evidence" value="ECO:0007669"/>
    <property type="project" value="UniProtKB-ARBA"/>
</dbReference>
<dbReference type="PROSITE" id="PS50088">
    <property type="entry name" value="ANK_REPEAT"/>
    <property type="match status" value="1"/>
</dbReference>
<evidence type="ECO:0000256" key="5">
    <source>
        <dbReference type="ARBA" id="ARBA00023043"/>
    </source>
</evidence>
<dbReference type="GO" id="GO:0051301">
    <property type="term" value="P:cell division"/>
    <property type="evidence" value="ECO:0007669"/>
    <property type="project" value="UniProtKB-KW"/>
</dbReference>
<dbReference type="SMART" id="SM00248">
    <property type="entry name" value="ANK"/>
    <property type="match status" value="2"/>
</dbReference>
<keyword evidence="3" id="KW-0132">Cell division</keyword>
<feature type="region of interest" description="Disordered" evidence="8">
    <location>
        <begin position="780"/>
        <end position="838"/>
    </location>
</feature>
<keyword evidence="4" id="KW-0256">Endoplasmic reticulum</keyword>
<dbReference type="STRING" id="1661398.A0A482VQC9"/>
<dbReference type="InterPro" id="IPR036770">
    <property type="entry name" value="Ankyrin_rpt-contain_sf"/>
</dbReference>
<evidence type="ECO:0000313" key="10">
    <source>
        <dbReference type="EMBL" id="RZC34547.1"/>
    </source>
</evidence>
<dbReference type="Pfam" id="PF24567">
    <property type="entry name" value="ANKLE2_3rd"/>
    <property type="match status" value="1"/>
</dbReference>
<evidence type="ECO:0000256" key="1">
    <source>
        <dbReference type="ARBA" id="ARBA00004240"/>
    </source>
</evidence>
<feature type="compositionally biased region" description="Low complexity" evidence="8">
    <location>
        <begin position="806"/>
        <end position="818"/>
    </location>
</feature>
<reference evidence="10 11" key="1">
    <citation type="submission" date="2017-03" db="EMBL/GenBank/DDBJ databases">
        <title>Genome of the blue death feigning beetle - Asbolus verrucosus.</title>
        <authorList>
            <person name="Rider S.D."/>
        </authorList>
    </citation>
    <scope>NUCLEOTIDE SEQUENCE [LARGE SCALE GENOMIC DNA]</scope>
    <source>
        <strain evidence="10">Butters</strain>
        <tissue evidence="10">Head and leg muscle</tissue>
    </source>
</reference>
<dbReference type="AlphaFoldDB" id="A0A482VQC9"/>
<evidence type="ECO:0000313" key="11">
    <source>
        <dbReference type="Proteomes" id="UP000292052"/>
    </source>
</evidence>
<dbReference type="OrthoDB" id="7446186at2759"/>
<feature type="repeat" description="ANK" evidence="7">
    <location>
        <begin position="230"/>
        <end position="252"/>
    </location>
</feature>
<evidence type="ECO:0000256" key="8">
    <source>
        <dbReference type="SAM" id="MobiDB-lite"/>
    </source>
</evidence>
<dbReference type="Proteomes" id="UP000292052">
    <property type="component" value="Unassembled WGS sequence"/>
</dbReference>
<dbReference type="Gene3D" id="1.25.40.20">
    <property type="entry name" value="Ankyrin repeat-containing domain"/>
    <property type="match status" value="1"/>
</dbReference>
<keyword evidence="11" id="KW-1185">Reference proteome</keyword>
<dbReference type="EMBL" id="QDEB01079112">
    <property type="protein sequence ID" value="RZC34547.1"/>
    <property type="molecule type" value="Genomic_DNA"/>
</dbReference>
<dbReference type="GO" id="GO:0005783">
    <property type="term" value="C:endoplasmic reticulum"/>
    <property type="evidence" value="ECO:0007669"/>
    <property type="project" value="UniProtKB-SubCell"/>
</dbReference>
<evidence type="ECO:0000256" key="3">
    <source>
        <dbReference type="ARBA" id="ARBA00022618"/>
    </source>
</evidence>
<evidence type="ECO:0000259" key="9">
    <source>
        <dbReference type="Pfam" id="PF24567"/>
    </source>
</evidence>
<evidence type="ECO:0000256" key="6">
    <source>
        <dbReference type="ARBA" id="ARBA00023306"/>
    </source>
</evidence>
<dbReference type="GO" id="GO:0031468">
    <property type="term" value="P:nuclear membrane reassembly"/>
    <property type="evidence" value="ECO:0007669"/>
    <property type="project" value="UniProtKB-ARBA"/>
</dbReference>
<keyword evidence="6" id="KW-0131">Cell cycle</keyword>
<keyword evidence="5 7" id="KW-0040">ANK repeat</keyword>
<feature type="compositionally biased region" description="Basic and acidic residues" evidence="8">
    <location>
        <begin position="780"/>
        <end position="798"/>
    </location>
</feature>
<dbReference type="GO" id="GO:0051721">
    <property type="term" value="F:protein phosphatase 2A binding"/>
    <property type="evidence" value="ECO:0007669"/>
    <property type="project" value="TreeGrafter"/>
</dbReference>
<evidence type="ECO:0000256" key="4">
    <source>
        <dbReference type="ARBA" id="ARBA00022824"/>
    </source>
</evidence>
<evidence type="ECO:0000256" key="7">
    <source>
        <dbReference type="PROSITE-ProRule" id="PRU00023"/>
    </source>
</evidence>
<dbReference type="SUPFAM" id="SSF48403">
    <property type="entry name" value="Ankyrin repeat"/>
    <property type="match status" value="1"/>
</dbReference>
<gene>
    <name evidence="10" type="ORF">BDFB_004093</name>
</gene>
<dbReference type="PROSITE" id="PS50297">
    <property type="entry name" value="ANK_REP_REGION"/>
    <property type="match status" value="1"/>
</dbReference>
<comment type="caution">
    <text evidence="10">The sequence shown here is derived from an EMBL/GenBank/DDBJ whole genome shotgun (WGS) entry which is preliminary data.</text>
</comment>
<name>A0A482VQC9_ASBVE</name>
<organism evidence="10 11">
    <name type="scientific">Asbolus verrucosus</name>
    <name type="common">Desert ironclad beetle</name>
    <dbReference type="NCBI Taxonomy" id="1661398"/>
    <lineage>
        <taxon>Eukaryota</taxon>
        <taxon>Metazoa</taxon>
        <taxon>Ecdysozoa</taxon>
        <taxon>Arthropoda</taxon>
        <taxon>Hexapoda</taxon>
        <taxon>Insecta</taxon>
        <taxon>Pterygota</taxon>
        <taxon>Neoptera</taxon>
        <taxon>Endopterygota</taxon>
        <taxon>Coleoptera</taxon>
        <taxon>Polyphaga</taxon>
        <taxon>Cucujiformia</taxon>
        <taxon>Tenebrionidae</taxon>
        <taxon>Pimeliinae</taxon>
        <taxon>Asbolus</taxon>
    </lineage>
</organism>
<feature type="domain" description="ANKLE2 third alpha/beta" evidence="9">
    <location>
        <begin position="297"/>
        <end position="406"/>
    </location>
</feature>
<proteinExistence type="inferred from homology"/>
<dbReference type="InterPro" id="IPR002110">
    <property type="entry name" value="Ankyrin_rpt"/>
</dbReference>
<dbReference type="Pfam" id="PF13857">
    <property type="entry name" value="Ank_5"/>
    <property type="match status" value="1"/>
</dbReference>
<evidence type="ECO:0000256" key="2">
    <source>
        <dbReference type="ARBA" id="ARBA00007597"/>
    </source>
</evidence>
<dbReference type="PANTHER" id="PTHR12349">
    <property type="entry name" value="ANKYRIN REPEAT AND LEM DOMAIN-CONTAINING PROTEIN 2"/>
    <property type="match status" value="1"/>
</dbReference>
<comment type="subcellular location">
    <subcellularLocation>
        <location evidence="1">Endoplasmic reticulum</location>
    </subcellularLocation>
</comment>
<protein>
    <submittedName>
        <fullName evidence="10">Ankyrin repeat and LEM domain-containing protein 2</fullName>
    </submittedName>
</protein>
<comment type="similarity">
    <text evidence="2">Belongs to the ANKLE2 family.</text>
</comment>